<evidence type="ECO:0000256" key="2">
    <source>
        <dbReference type="SAM" id="Phobius"/>
    </source>
</evidence>
<feature type="signal peptide" evidence="3">
    <location>
        <begin position="1"/>
        <end position="22"/>
    </location>
</feature>
<evidence type="ECO:0000259" key="4">
    <source>
        <dbReference type="PROSITE" id="PS51111"/>
    </source>
</evidence>
<feature type="region of interest" description="Disordered" evidence="1">
    <location>
        <begin position="233"/>
        <end position="321"/>
    </location>
</feature>
<name>A0AAD5RN38_9PEZI</name>
<keyword evidence="2" id="KW-1133">Transmembrane helix</keyword>
<evidence type="ECO:0000313" key="5">
    <source>
        <dbReference type="EMBL" id="KAJ2895006.1"/>
    </source>
</evidence>
<dbReference type="PROSITE" id="PS51111">
    <property type="entry name" value="REJ"/>
    <property type="match status" value="1"/>
</dbReference>
<dbReference type="AlphaFoldDB" id="A0AAD5RN38"/>
<keyword evidence="2" id="KW-0812">Transmembrane</keyword>
<feature type="region of interest" description="Disordered" evidence="1">
    <location>
        <begin position="69"/>
        <end position="127"/>
    </location>
</feature>
<feature type="chain" id="PRO_5042138806" description="REJ domain-containing protein" evidence="3">
    <location>
        <begin position="23"/>
        <end position="321"/>
    </location>
</feature>
<feature type="compositionally biased region" description="Basic and acidic residues" evidence="1">
    <location>
        <begin position="300"/>
        <end position="315"/>
    </location>
</feature>
<feature type="compositionally biased region" description="Basic and acidic residues" evidence="1">
    <location>
        <begin position="244"/>
        <end position="255"/>
    </location>
</feature>
<proteinExistence type="predicted"/>
<feature type="transmembrane region" description="Helical" evidence="2">
    <location>
        <begin position="152"/>
        <end position="177"/>
    </location>
</feature>
<reference evidence="5" key="1">
    <citation type="submission" date="2022-07" db="EMBL/GenBank/DDBJ databases">
        <title>Draft genome sequence of Zalerion maritima ATCC 34329, a (micro)plastics degrading marine fungus.</title>
        <authorList>
            <person name="Paco A."/>
            <person name="Goncalves M.F.M."/>
            <person name="Rocha-Santos T.A.P."/>
            <person name="Alves A."/>
        </authorList>
    </citation>
    <scope>NUCLEOTIDE SEQUENCE</scope>
    <source>
        <strain evidence="5">ATCC 34329</strain>
    </source>
</reference>
<dbReference type="GO" id="GO:0016020">
    <property type="term" value="C:membrane"/>
    <property type="evidence" value="ECO:0007669"/>
    <property type="project" value="UniProtKB-SubCell"/>
</dbReference>
<feature type="compositionally biased region" description="Low complexity" evidence="1">
    <location>
        <begin position="69"/>
        <end position="82"/>
    </location>
</feature>
<dbReference type="EMBL" id="JAKWBI020000436">
    <property type="protein sequence ID" value="KAJ2895006.1"/>
    <property type="molecule type" value="Genomic_DNA"/>
</dbReference>
<keyword evidence="2" id="KW-0472">Membrane</keyword>
<comment type="caution">
    <text evidence="5">The sequence shown here is derived from an EMBL/GenBank/DDBJ whole genome shotgun (WGS) entry which is preliminary data.</text>
</comment>
<evidence type="ECO:0000256" key="1">
    <source>
        <dbReference type="SAM" id="MobiDB-lite"/>
    </source>
</evidence>
<feature type="compositionally biased region" description="Basic residues" evidence="1">
    <location>
        <begin position="185"/>
        <end position="197"/>
    </location>
</feature>
<dbReference type="InterPro" id="IPR014010">
    <property type="entry name" value="REJ_dom"/>
</dbReference>
<keyword evidence="6" id="KW-1185">Reference proteome</keyword>
<sequence>MIRHHHILLATSLLSILVMAISAPVPRSVPQNFALYAPPLNTTDADNTYSFLSPTATASYSSQVSISESVTPVPSSPSLPIIDQSNPTDLANTPNGTAAASGHDSDGEKTNEPAVHHPPSDERGGGLVFSGTDARFLNGEPIDEDPKNPGGFGLWVIVGVGIFGALLIFGVCIWFCCRKRKERKEKERKRHENRVRKLKSEAEKSRGTITGGGEMNGMEAEVYERSFGSEKTYGGLGKSGSPRDSLRKSPLDGHRRGTIIVGLSVDPESGSIGSAETAVERGGRKGHESGGTRGSVGGSTKRDSMKEIKSTKSFEDVDLEG</sequence>
<feature type="compositionally biased region" description="Polar residues" evidence="1">
    <location>
        <begin position="83"/>
        <end position="98"/>
    </location>
</feature>
<gene>
    <name evidence="5" type="ORF">MKZ38_006997</name>
</gene>
<feature type="domain" description="REJ" evidence="4">
    <location>
        <begin position="1"/>
        <end position="80"/>
    </location>
</feature>
<accession>A0AAD5RN38</accession>
<organism evidence="5 6">
    <name type="scientific">Zalerion maritima</name>
    <dbReference type="NCBI Taxonomy" id="339359"/>
    <lineage>
        <taxon>Eukaryota</taxon>
        <taxon>Fungi</taxon>
        <taxon>Dikarya</taxon>
        <taxon>Ascomycota</taxon>
        <taxon>Pezizomycotina</taxon>
        <taxon>Sordariomycetes</taxon>
        <taxon>Lulworthiomycetidae</taxon>
        <taxon>Lulworthiales</taxon>
        <taxon>Lulworthiaceae</taxon>
        <taxon>Zalerion</taxon>
    </lineage>
</organism>
<dbReference type="Proteomes" id="UP001201980">
    <property type="component" value="Unassembled WGS sequence"/>
</dbReference>
<evidence type="ECO:0000313" key="6">
    <source>
        <dbReference type="Proteomes" id="UP001201980"/>
    </source>
</evidence>
<protein>
    <recommendedName>
        <fullName evidence="4">REJ domain-containing protein</fullName>
    </recommendedName>
</protein>
<feature type="region of interest" description="Disordered" evidence="1">
    <location>
        <begin position="185"/>
        <end position="218"/>
    </location>
</feature>
<evidence type="ECO:0000256" key="3">
    <source>
        <dbReference type="SAM" id="SignalP"/>
    </source>
</evidence>
<keyword evidence="3" id="KW-0732">Signal</keyword>
<feature type="compositionally biased region" description="Basic and acidic residues" evidence="1">
    <location>
        <begin position="278"/>
        <end position="290"/>
    </location>
</feature>
<feature type="compositionally biased region" description="Basic and acidic residues" evidence="1">
    <location>
        <begin position="103"/>
        <end position="124"/>
    </location>
</feature>